<feature type="transmembrane region" description="Helical" evidence="1">
    <location>
        <begin position="100"/>
        <end position="118"/>
    </location>
</feature>
<feature type="transmembrane region" description="Helical" evidence="1">
    <location>
        <begin position="258"/>
        <end position="276"/>
    </location>
</feature>
<keyword evidence="1" id="KW-0472">Membrane</keyword>
<feature type="transmembrane region" description="Helical" evidence="1">
    <location>
        <begin position="430"/>
        <end position="451"/>
    </location>
</feature>
<feature type="transmembrane region" description="Helical" evidence="1">
    <location>
        <begin position="496"/>
        <end position="513"/>
    </location>
</feature>
<name>A0A2W5FXJ2_9BURK</name>
<feature type="transmembrane region" description="Helical" evidence="1">
    <location>
        <begin position="32"/>
        <end position="51"/>
    </location>
</feature>
<dbReference type="Proteomes" id="UP000249633">
    <property type="component" value="Unassembled WGS sequence"/>
</dbReference>
<keyword evidence="1" id="KW-0812">Transmembrane</keyword>
<organism evidence="2 3">
    <name type="scientific">Roseateles depolymerans</name>
    <dbReference type="NCBI Taxonomy" id="76731"/>
    <lineage>
        <taxon>Bacteria</taxon>
        <taxon>Pseudomonadati</taxon>
        <taxon>Pseudomonadota</taxon>
        <taxon>Betaproteobacteria</taxon>
        <taxon>Burkholderiales</taxon>
        <taxon>Sphaerotilaceae</taxon>
        <taxon>Roseateles</taxon>
    </lineage>
</organism>
<dbReference type="AlphaFoldDB" id="A0A2W5FXJ2"/>
<accession>A0A2W5FXJ2</accession>
<protein>
    <recommendedName>
        <fullName evidence="4">O-antigen polysaccharide polymerase Wzy</fullName>
    </recommendedName>
</protein>
<evidence type="ECO:0008006" key="4">
    <source>
        <dbReference type="Google" id="ProtNLM"/>
    </source>
</evidence>
<evidence type="ECO:0000313" key="2">
    <source>
        <dbReference type="EMBL" id="PZP34339.1"/>
    </source>
</evidence>
<feature type="transmembrane region" description="Helical" evidence="1">
    <location>
        <begin position="208"/>
        <end position="226"/>
    </location>
</feature>
<proteinExistence type="predicted"/>
<sequence length="530" mass="57950">MTNRNALLLGVAVLVLAALVAQMVIGPSAENIGVACIVTASSLSILLYIYWTRALDTHPLSTYALFGFCFTTQMGALLFQSGGGEAITRYLRQPGTTFGWLAAYQWTAMAAHAAYRVFSERRAGANPRFAFSEGPLRRLLRVIGLYSAPSPGVLWAVSVFGLFGILFGGIPNTMGKVFHGMSFLAWAPFLIPIFIVEYGASYARPSRQLPFVAAYTVFIAVLAMAANARAMMLSGLMTVSLFLALTALRSQARFKPKFLVYGVVLAAGLAVLSYPVNDLVTAMRIARKDRGHIDIFRMVENTLYNFQRDDLLKAERSAGQFISLNSNYDELYFNSELEGRLVETKFHDNALYFGSRLSAADNERLLETTADFLWAILPQPVLDKLGVDLAKKSVFFSMGDYMSYLGATGKVGGFRTGSGVAHGLALFGEAFLPVMFLLFFVVFWSIDLLAYALPSGRVAVSALGLLGIWPLFQYGICTESITGLLSYIVRGLPQNVLIYTVAIACASLGLRMWSRMPARRLQPLVARGGV</sequence>
<dbReference type="EMBL" id="QFOD01000004">
    <property type="protein sequence ID" value="PZP34339.1"/>
    <property type="molecule type" value="Genomic_DNA"/>
</dbReference>
<comment type="caution">
    <text evidence="2">The sequence shown here is derived from an EMBL/GenBank/DDBJ whole genome shotgun (WGS) entry which is preliminary data.</text>
</comment>
<evidence type="ECO:0000313" key="3">
    <source>
        <dbReference type="Proteomes" id="UP000249633"/>
    </source>
</evidence>
<feature type="transmembrane region" description="Helical" evidence="1">
    <location>
        <begin position="63"/>
        <end position="80"/>
    </location>
</feature>
<feature type="transmembrane region" description="Helical" evidence="1">
    <location>
        <begin position="139"/>
        <end position="165"/>
    </location>
</feature>
<keyword evidence="1" id="KW-1133">Transmembrane helix</keyword>
<reference evidence="2 3" key="1">
    <citation type="submission" date="2017-08" db="EMBL/GenBank/DDBJ databases">
        <title>Infants hospitalized years apart are colonized by the same room-sourced microbial strains.</title>
        <authorList>
            <person name="Brooks B."/>
            <person name="Olm M.R."/>
            <person name="Firek B.A."/>
            <person name="Baker R."/>
            <person name="Thomas B.C."/>
            <person name="Morowitz M.J."/>
            <person name="Banfield J.F."/>
        </authorList>
    </citation>
    <scope>NUCLEOTIDE SEQUENCE [LARGE SCALE GENOMIC DNA]</scope>
    <source>
        <strain evidence="2">S2_012_000_R2_81</strain>
    </source>
</reference>
<gene>
    <name evidence="2" type="ORF">DI603_05100</name>
</gene>
<evidence type="ECO:0000256" key="1">
    <source>
        <dbReference type="SAM" id="Phobius"/>
    </source>
</evidence>
<feature type="transmembrane region" description="Helical" evidence="1">
    <location>
        <begin position="177"/>
        <end position="196"/>
    </location>
</feature>